<proteinExistence type="predicted"/>
<evidence type="ECO:0000313" key="1">
    <source>
        <dbReference type="EMBL" id="PNR44299.1"/>
    </source>
</evidence>
<dbReference type="AlphaFoldDB" id="A0A2K1JRZ4"/>
<evidence type="ECO:0000313" key="3">
    <source>
        <dbReference type="Proteomes" id="UP000006727"/>
    </source>
</evidence>
<reference evidence="2" key="3">
    <citation type="submission" date="2020-12" db="UniProtKB">
        <authorList>
            <consortium name="EnsemblPlants"/>
        </authorList>
    </citation>
    <scope>IDENTIFICATION</scope>
</reference>
<keyword evidence="3" id="KW-1185">Reference proteome</keyword>
<dbReference type="EMBL" id="ABEU02000012">
    <property type="protein sequence ID" value="PNR44299.1"/>
    <property type="molecule type" value="Genomic_DNA"/>
</dbReference>
<dbReference type="Gramene" id="Pp3c12_23870V3.1">
    <property type="protein sequence ID" value="Pp3c12_23870V3.1"/>
    <property type="gene ID" value="Pp3c12_23870"/>
</dbReference>
<sequence length="45" mass="4648">MDGGSGNTSRLHSSACDASGSKILNNYGAGLHRFLLLYDVGSMSS</sequence>
<dbReference type="InParanoid" id="A0A2K1JRZ4"/>
<dbReference type="EnsemblPlants" id="Pp3c12_23870V3.1">
    <property type="protein sequence ID" value="Pp3c12_23870V3.1"/>
    <property type="gene ID" value="Pp3c12_23870"/>
</dbReference>
<organism evidence="1">
    <name type="scientific">Physcomitrium patens</name>
    <name type="common">Spreading-leaved earth moss</name>
    <name type="synonym">Physcomitrella patens</name>
    <dbReference type="NCBI Taxonomy" id="3218"/>
    <lineage>
        <taxon>Eukaryota</taxon>
        <taxon>Viridiplantae</taxon>
        <taxon>Streptophyta</taxon>
        <taxon>Embryophyta</taxon>
        <taxon>Bryophyta</taxon>
        <taxon>Bryophytina</taxon>
        <taxon>Bryopsida</taxon>
        <taxon>Funariidae</taxon>
        <taxon>Funariales</taxon>
        <taxon>Funariaceae</taxon>
        <taxon>Physcomitrium</taxon>
    </lineage>
</organism>
<gene>
    <name evidence="1" type="ORF">PHYPA_016683</name>
</gene>
<evidence type="ECO:0000313" key="2">
    <source>
        <dbReference type="EnsemblPlants" id="Pp3c12_23870V3.1"/>
    </source>
</evidence>
<name>A0A2K1JRZ4_PHYPA</name>
<protein>
    <submittedName>
        <fullName evidence="1 2">Uncharacterized protein</fullName>
    </submittedName>
</protein>
<reference evidence="1 3" key="1">
    <citation type="journal article" date="2008" name="Science">
        <title>The Physcomitrella genome reveals evolutionary insights into the conquest of land by plants.</title>
        <authorList>
            <person name="Rensing S."/>
            <person name="Lang D."/>
            <person name="Zimmer A."/>
            <person name="Terry A."/>
            <person name="Salamov A."/>
            <person name="Shapiro H."/>
            <person name="Nishiyama T."/>
            <person name="Perroud P.-F."/>
            <person name="Lindquist E."/>
            <person name="Kamisugi Y."/>
            <person name="Tanahashi T."/>
            <person name="Sakakibara K."/>
            <person name="Fujita T."/>
            <person name="Oishi K."/>
            <person name="Shin-I T."/>
            <person name="Kuroki Y."/>
            <person name="Toyoda A."/>
            <person name="Suzuki Y."/>
            <person name="Hashimoto A."/>
            <person name="Yamaguchi K."/>
            <person name="Sugano A."/>
            <person name="Kohara Y."/>
            <person name="Fujiyama A."/>
            <person name="Anterola A."/>
            <person name="Aoki S."/>
            <person name="Ashton N."/>
            <person name="Barbazuk W.B."/>
            <person name="Barker E."/>
            <person name="Bennetzen J."/>
            <person name="Bezanilla M."/>
            <person name="Blankenship R."/>
            <person name="Cho S.H."/>
            <person name="Dutcher S."/>
            <person name="Estelle M."/>
            <person name="Fawcett J.A."/>
            <person name="Gundlach H."/>
            <person name="Hanada K."/>
            <person name="Heyl A."/>
            <person name="Hicks K.A."/>
            <person name="Hugh J."/>
            <person name="Lohr M."/>
            <person name="Mayer K."/>
            <person name="Melkozernov A."/>
            <person name="Murata T."/>
            <person name="Nelson D."/>
            <person name="Pils B."/>
            <person name="Prigge M."/>
            <person name="Reiss B."/>
            <person name="Renner T."/>
            <person name="Rombauts S."/>
            <person name="Rushton P."/>
            <person name="Sanderfoot A."/>
            <person name="Schween G."/>
            <person name="Shiu S.-H."/>
            <person name="Stueber K."/>
            <person name="Theodoulou F.L."/>
            <person name="Tu H."/>
            <person name="Van de Peer Y."/>
            <person name="Verrier P.J."/>
            <person name="Waters E."/>
            <person name="Wood A."/>
            <person name="Yang L."/>
            <person name="Cove D."/>
            <person name="Cuming A."/>
            <person name="Hasebe M."/>
            <person name="Lucas S."/>
            <person name="Mishler D.B."/>
            <person name="Reski R."/>
            <person name="Grigoriev I."/>
            <person name="Quatrano R.S."/>
            <person name="Boore J.L."/>
        </authorList>
    </citation>
    <scope>NUCLEOTIDE SEQUENCE [LARGE SCALE GENOMIC DNA]</scope>
    <source>
        <strain evidence="2 3">cv. Gransden 2004</strain>
    </source>
</reference>
<reference evidence="1 3" key="2">
    <citation type="journal article" date="2018" name="Plant J.">
        <title>The Physcomitrella patens chromosome-scale assembly reveals moss genome structure and evolution.</title>
        <authorList>
            <person name="Lang D."/>
            <person name="Ullrich K.K."/>
            <person name="Murat F."/>
            <person name="Fuchs J."/>
            <person name="Jenkins J."/>
            <person name="Haas F.B."/>
            <person name="Piednoel M."/>
            <person name="Gundlach H."/>
            <person name="Van Bel M."/>
            <person name="Meyberg R."/>
            <person name="Vives C."/>
            <person name="Morata J."/>
            <person name="Symeonidi A."/>
            <person name="Hiss M."/>
            <person name="Muchero W."/>
            <person name="Kamisugi Y."/>
            <person name="Saleh O."/>
            <person name="Blanc G."/>
            <person name="Decker E.L."/>
            <person name="van Gessel N."/>
            <person name="Grimwood J."/>
            <person name="Hayes R.D."/>
            <person name="Graham S.W."/>
            <person name="Gunter L.E."/>
            <person name="McDaniel S.F."/>
            <person name="Hoernstein S.N.W."/>
            <person name="Larsson A."/>
            <person name="Li F.W."/>
            <person name="Perroud P.F."/>
            <person name="Phillips J."/>
            <person name="Ranjan P."/>
            <person name="Rokshar D.S."/>
            <person name="Rothfels C.J."/>
            <person name="Schneider L."/>
            <person name="Shu S."/>
            <person name="Stevenson D.W."/>
            <person name="Thummler F."/>
            <person name="Tillich M."/>
            <person name="Villarreal Aguilar J.C."/>
            <person name="Widiez T."/>
            <person name="Wong G.K."/>
            <person name="Wymore A."/>
            <person name="Zhang Y."/>
            <person name="Zimmer A.D."/>
            <person name="Quatrano R.S."/>
            <person name="Mayer K.F.X."/>
            <person name="Goodstein D."/>
            <person name="Casacuberta J.M."/>
            <person name="Vandepoele K."/>
            <person name="Reski R."/>
            <person name="Cuming A.C."/>
            <person name="Tuskan G.A."/>
            <person name="Maumus F."/>
            <person name="Salse J."/>
            <person name="Schmutz J."/>
            <person name="Rensing S.A."/>
        </authorList>
    </citation>
    <scope>NUCLEOTIDE SEQUENCE [LARGE SCALE GENOMIC DNA]</scope>
    <source>
        <strain evidence="2 3">cv. Gransden 2004</strain>
    </source>
</reference>
<dbReference type="Proteomes" id="UP000006727">
    <property type="component" value="Chromosome 12"/>
</dbReference>
<accession>A0A2K1JRZ4</accession>